<organism evidence="1 2">
    <name type="scientific">Penicillium expansum</name>
    <name type="common">Blue mold rot fungus</name>
    <dbReference type="NCBI Taxonomy" id="27334"/>
    <lineage>
        <taxon>Eukaryota</taxon>
        <taxon>Fungi</taxon>
        <taxon>Dikarya</taxon>
        <taxon>Ascomycota</taxon>
        <taxon>Pezizomycotina</taxon>
        <taxon>Eurotiomycetes</taxon>
        <taxon>Eurotiomycetidae</taxon>
        <taxon>Eurotiales</taxon>
        <taxon>Aspergillaceae</taxon>
        <taxon>Penicillium</taxon>
    </lineage>
</organism>
<dbReference type="Proteomes" id="UP000030143">
    <property type="component" value="Unassembled WGS sequence"/>
</dbReference>
<dbReference type="GeneID" id="27678070"/>
<gene>
    <name evidence="1" type="ORF">PEX2_053770</name>
</gene>
<accession>A0A0A2IY72</accession>
<dbReference type="RefSeq" id="XP_016600902.1">
    <property type="nucleotide sequence ID" value="XM_016742651.1"/>
</dbReference>
<evidence type="ECO:0000313" key="1">
    <source>
        <dbReference type="EMBL" id="KGO59799.1"/>
    </source>
</evidence>
<dbReference type="EMBL" id="JQFZ01000089">
    <property type="protein sequence ID" value="KGO59799.1"/>
    <property type="molecule type" value="Genomic_DNA"/>
</dbReference>
<dbReference type="VEuPathDB" id="FungiDB:PEXP_039110"/>
<comment type="caution">
    <text evidence="1">The sequence shown here is derived from an EMBL/GenBank/DDBJ whole genome shotgun (WGS) entry which is preliminary data.</text>
</comment>
<protein>
    <submittedName>
        <fullName evidence="1">Uncharacterized protein</fullName>
    </submittedName>
</protein>
<keyword evidence="2" id="KW-1185">Reference proteome</keyword>
<dbReference type="OrthoDB" id="5327538at2759"/>
<dbReference type="HOGENOM" id="CLU_2469797_0_0_1"/>
<name>A0A0A2IY72_PENEN</name>
<evidence type="ECO:0000313" key="2">
    <source>
        <dbReference type="Proteomes" id="UP000030143"/>
    </source>
</evidence>
<sequence>MDASQVASFIRERRSSLREFNFENVVLRSGNCDDALAPLTRISGGDGWKQAMKGTEDAKKSCQSGTLDTRAVVGEPGSYEATAAVFGV</sequence>
<dbReference type="AlphaFoldDB" id="A0A0A2IY72"/>
<proteinExistence type="predicted"/>
<dbReference type="STRING" id="27334.A0A0A2IY72"/>
<reference evidence="1 2" key="1">
    <citation type="journal article" date="2015" name="Mol. Plant Microbe Interact.">
        <title>Genome, transcriptome, and functional analyses of Penicillium expansum provide new insights into secondary metabolism and pathogenicity.</title>
        <authorList>
            <person name="Ballester A.R."/>
            <person name="Marcet-Houben M."/>
            <person name="Levin E."/>
            <person name="Sela N."/>
            <person name="Selma-Lazaro C."/>
            <person name="Carmona L."/>
            <person name="Wisniewski M."/>
            <person name="Droby S."/>
            <person name="Gonzalez-Candelas L."/>
            <person name="Gabaldon T."/>
        </authorList>
    </citation>
    <scope>NUCLEOTIDE SEQUENCE [LARGE SCALE GENOMIC DNA]</scope>
    <source>
        <strain evidence="1 2">MD-8</strain>
    </source>
</reference>
<dbReference type="PhylomeDB" id="A0A0A2IY72"/>